<dbReference type="InterPro" id="IPR018159">
    <property type="entry name" value="Spectrin/alpha-actinin"/>
</dbReference>
<evidence type="ECO:0000313" key="6">
    <source>
        <dbReference type="EMBL" id="KAF5905426.1"/>
    </source>
</evidence>
<dbReference type="SMART" id="SM00150">
    <property type="entry name" value="SPEC"/>
    <property type="match status" value="1"/>
</dbReference>
<evidence type="ECO:0000256" key="1">
    <source>
        <dbReference type="ARBA" id="ARBA00022553"/>
    </source>
</evidence>
<evidence type="ECO:0000259" key="5">
    <source>
        <dbReference type="PROSITE" id="PS50235"/>
    </source>
</evidence>
<dbReference type="InterPro" id="IPR001394">
    <property type="entry name" value="Peptidase_C19_UCH"/>
</dbReference>
<dbReference type="Gene3D" id="1.20.58.60">
    <property type="match status" value="2"/>
</dbReference>
<dbReference type="Pfam" id="PF00443">
    <property type="entry name" value="UCH"/>
    <property type="match status" value="1"/>
</dbReference>
<evidence type="ECO:0000256" key="4">
    <source>
        <dbReference type="SAM" id="MobiDB-lite"/>
    </source>
</evidence>
<comment type="similarity">
    <text evidence="3">Belongs to the peptidase C19 family.</text>
</comment>
<dbReference type="PANTHER" id="PTHR23169:SF32">
    <property type="entry name" value="PLECTIN ISOFORM X1"/>
    <property type="match status" value="1"/>
</dbReference>
<dbReference type="InterPro" id="IPR028889">
    <property type="entry name" value="USP"/>
</dbReference>
<keyword evidence="3" id="KW-0378">Hydrolase</keyword>
<dbReference type="GO" id="GO:0016579">
    <property type="term" value="P:protein deubiquitination"/>
    <property type="evidence" value="ECO:0007669"/>
    <property type="project" value="InterPro"/>
</dbReference>
<dbReference type="Gene3D" id="2.30.30.40">
    <property type="entry name" value="SH3 Domains"/>
    <property type="match status" value="1"/>
</dbReference>
<keyword evidence="7" id="KW-1185">Reference proteome</keyword>
<dbReference type="Gene3D" id="3.90.70.10">
    <property type="entry name" value="Cysteine proteinases"/>
    <property type="match status" value="1"/>
</dbReference>
<dbReference type="Pfam" id="PF17902">
    <property type="entry name" value="SH3_10"/>
    <property type="match status" value="1"/>
</dbReference>
<dbReference type="GO" id="GO:0006508">
    <property type="term" value="P:proteolysis"/>
    <property type="evidence" value="ECO:0007669"/>
    <property type="project" value="UniProtKB-KW"/>
</dbReference>
<feature type="domain" description="USP" evidence="5">
    <location>
        <begin position="27"/>
        <end position="309"/>
    </location>
</feature>
<dbReference type="GO" id="GO:0005200">
    <property type="term" value="F:structural constituent of cytoskeleton"/>
    <property type="evidence" value="ECO:0007669"/>
    <property type="project" value="TreeGrafter"/>
</dbReference>
<keyword evidence="1" id="KW-0597">Phosphoprotein</keyword>
<organism evidence="6 7">
    <name type="scientific">Clarias magur</name>
    <name type="common">Asian catfish</name>
    <name type="synonym">Macropteronotus magur</name>
    <dbReference type="NCBI Taxonomy" id="1594786"/>
    <lineage>
        <taxon>Eukaryota</taxon>
        <taxon>Metazoa</taxon>
        <taxon>Chordata</taxon>
        <taxon>Craniata</taxon>
        <taxon>Vertebrata</taxon>
        <taxon>Euteleostomi</taxon>
        <taxon>Actinopterygii</taxon>
        <taxon>Neopterygii</taxon>
        <taxon>Teleostei</taxon>
        <taxon>Ostariophysi</taxon>
        <taxon>Siluriformes</taxon>
        <taxon>Clariidae</taxon>
        <taxon>Clarias</taxon>
    </lineage>
</organism>
<dbReference type="InterPro" id="IPR043197">
    <property type="entry name" value="Plakin"/>
</dbReference>
<dbReference type="Pfam" id="PF21019">
    <property type="entry name" value="Spectrin_3"/>
    <property type="match status" value="1"/>
</dbReference>
<dbReference type="GO" id="GO:0042383">
    <property type="term" value="C:sarcolemma"/>
    <property type="evidence" value="ECO:0007669"/>
    <property type="project" value="TreeGrafter"/>
</dbReference>
<dbReference type="GO" id="GO:0031581">
    <property type="term" value="P:hemidesmosome assembly"/>
    <property type="evidence" value="ECO:0007669"/>
    <property type="project" value="TreeGrafter"/>
</dbReference>
<keyword evidence="3" id="KW-0645">Protease</keyword>
<evidence type="ECO:0000313" key="7">
    <source>
        <dbReference type="Proteomes" id="UP000727407"/>
    </source>
</evidence>
<dbReference type="GO" id="GO:0008307">
    <property type="term" value="F:structural constituent of muscle"/>
    <property type="evidence" value="ECO:0007669"/>
    <property type="project" value="TreeGrafter"/>
</dbReference>
<dbReference type="PROSITE" id="PS00972">
    <property type="entry name" value="USP_1"/>
    <property type="match status" value="1"/>
</dbReference>
<dbReference type="PROSITE" id="PS00973">
    <property type="entry name" value="USP_2"/>
    <property type="match status" value="1"/>
</dbReference>
<accession>A0A8J4TWU6</accession>
<comment type="caution">
    <text evidence="6">The sequence shown here is derived from an EMBL/GenBank/DDBJ whole genome shotgun (WGS) entry which is preliminary data.</text>
</comment>
<keyword evidence="3" id="KW-0833">Ubl conjugation pathway</keyword>
<dbReference type="GO" id="GO:0030506">
    <property type="term" value="F:ankyrin binding"/>
    <property type="evidence" value="ECO:0007669"/>
    <property type="project" value="TreeGrafter"/>
</dbReference>
<feature type="region of interest" description="Disordered" evidence="4">
    <location>
        <begin position="866"/>
        <end position="919"/>
    </location>
</feature>
<dbReference type="EMBL" id="QNUK01000045">
    <property type="protein sequence ID" value="KAF5905426.1"/>
    <property type="molecule type" value="Genomic_DNA"/>
</dbReference>
<dbReference type="PROSITE" id="PS50235">
    <property type="entry name" value="USP_3"/>
    <property type="match status" value="1"/>
</dbReference>
<sequence length="919" mass="106511">MANINRHKGNQDLVNLVQSRSTGKSYNGLRNQGATCYLNSVLQCLYMTEEFREELEKIRSDPQNFDERSTSLTLELQKLFEKMKQVEGTTEGITQSLCISNVWEQQDAVEYFQKILKAIGPHVSKAFEGKMNNKIKCSNNHIFQEQCDFYTIPFPIEAVHSGVFEVEKGLQMFFESCMLDEDNWLYCDDCHQKSETETWNEIEEFPTILSLYPKRFYFDYSQWRPVKNQCPIYVPRKLKICNIKYRLYAFINHSGAESGGHYNAVIKSLDDGKWYCFNDSYVKEDSEHFDHMEDGFISEEAYLLMYRKVDGLDPDEKSTSEILLCQKYCELVAKLLEWIHKYVSVFEEIKGTTHNEEIENVFHQFLQELPEMEILINHSKHDYNGFKDALQSGQFSIPPGYKPTDVEKEWHQLHEAICKQDSCKWACCSLFSEHYLSYIKDLLALVVKNQDCIQNSVDLPCIKSQLGRHYRFCQYISELEHNIGHAQAVKDHLTPDRKHEYRDYLAQLDVQYNKLVSSSDAQLQKLMKLNNFTTAATKELMWISDRTEKEMKYDWSDNNTNMTAKKDNFSVLRWDLEQRKESISTVQATGNKLLKEGHPAQCGIKALITDLQTQWSGLLQLCCCIETHLKENTAYFQFFADVNEAEEKIKNIQQTIKKTYMCDHSTTITHLEHLLENVLDKKEQLYIFRTHLDNLIGRSKNIVQLKPRHPAIPVKDKLLIEAACDCKQIKISLNRGDKCMLLNNSHPFMWTVGKKRSKATVPSVYFIISPPNEEAIERSSGLDASWQKVMSFLEKLHEDIKNLLSWQNFIKDIEFTSQDYDKYLKNLEDKYHIFISNCQDSSLHKQAELMYNNAIQHCNNQLQTMNQGEQDEPEPGTTTLDRSEDASSDGDDNAGRGLGGSSSSAPAFAANLTPEEEGE</sequence>
<dbReference type="PANTHER" id="PTHR23169">
    <property type="entry name" value="ENVOPLAKIN"/>
    <property type="match status" value="1"/>
</dbReference>
<comment type="catalytic activity">
    <reaction evidence="3">
        <text>Thiol-dependent hydrolysis of ester, thioester, amide, peptide and isopeptide bonds formed by the C-terminal Gly of ubiquitin (a 76-residue protein attached to proteins as an intracellular targeting signal).</text>
        <dbReference type="EC" id="3.4.19.12"/>
    </reaction>
</comment>
<dbReference type="Pfam" id="PF00435">
    <property type="entry name" value="Spectrin"/>
    <property type="match status" value="1"/>
</dbReference>
<evidence type="ECO:0000256" key="3">
    <source>
        <dbReference type="RuleBase" id="RU366025"/>
    </source>
</evidence>
<reference evidence="6" key="1">
    <citation type="submission" date="2020-07" db="EMBL/GenBank/DDBJ databases">
        <title>Clarias magur genome sequencing, assembly and annotation.</title>
        <authorList>
            <person name="Kushwaha B."/>
            <person name="Kumar R."/>
            <person name="Das P."/>
            <person name="Joshi C.G."/>
            <person name="Kumar D."/>
            <person name="Nagpure N.S."/>
            <person name="Pandey M."/>
            <person name="Agarwal S."/>
            <person name="Srivastava S."/>
            <person name="Singh M."/>
            <person name="Sahoo L."/>
            <person name="Jayasankar P."/>
            <person name="Meher P.K."/>
            <person name="Koringa P.G."/>
            <person name="Iquebal M.A."/>
            <person name="Das S.P."/>
            <person name="Bit A."/>
            <person name="Patnaik S."/>
            <person name="Patel N."/>
            <person name="Shah T.M."/>
            <person name="Hinsu A."/>
            <person name="Jena J.K."/>
        </authorList>
    </citation>
    <scope>NUCLEOTIDE SEQUENCE</scope>
    <source>
        <strain evidence="6">CIFAMagur01</strain>
        <tissue evidence="6">Testis</tissue>
    </source>
</reference>
<dbReference type="InterPro" id="IPR018200">
    <property type="entry name" value="USP_CS"/>
</dbReference>
<keyword evidence="2" id="KW-0677">Repeat</keyword>
<dbReference type="GO" id="GO:0004843">
    <property type="term" value="F:cysteine-type deubiquitinase activity"/>
    <property type="evidence" value="ECO:0007669"/>
    <property type="project" value="UniProtKB-UniRule"/>
</dbReference>
<gene>
    <name evidence="6" type="ORF">DAT39_004901</name>
</gene>
<dbReference type="CDD" id="cd00176">
    <property type="entry name" value="SPEC"/>
    <property type="match status" value="1"/>
</dbReference>
<dbReference type="GO" id="GO:0005925">
    <property type="term" value="C:focal adhesion"/>
    <property type="evidence" value="ECO:0007669"/>
    <property type="project" value="TreeGrafter"/>
</dbReference>
<dbReference type="AlphaFoldDB" id="A0A8J4TWU6"/>
<dbReference type="InterPro" id="IPR002017">
    <property type="entry name" value="Spectrin_repeat"/>
</dbReference>
<dbReference type="OrthoDB" id="292964at2759"/>
<dbReference type="GO" id="GO:0030056">
    <property type="term" value="C:hemidesmosome"/>
    <property type="evidence" value="ECO:0007669"/>
    <property type="project" value="TreeGrafter"/>
</dbReference>
<dbReference type="GO" id="GO:0048471">
    <property type="term" value="C:perinuclear region of cytoplasm"/>
    <property type="evidence" value="ECO:0007669"/>
    <property type="project" value="TreeGrafter"/>
</dbReference>
<dbReference type="GO" id="GO:0045104">
    <property type="term" value="P:intermediate filament cytoskeleton organization"/>
    <property type="evidence" value="ECO:0007669"/>
    <property type="project" value="InterPro"/>
</dbReference>
<dbReference type="Gene3D" id="1.20.58.1060">
    <property type="match status" value="1"/>
</dbReference>
<protein>
    <recommendedName>
        <fullName evidence="3">Ubiquitin carboxyl-terminal hydrolase</fullName>
        <ecNumber evidence="3">3.4.19.12</ecNumber>
    </recommendedName>
</protein>
<dbReference type="InterPro" id="IPR038765">
    <property type="entry name" value="Papain-like_cys_pep_sf"/>
</dbReference>
<keyword evidence="3" id="KW-0788">Thiol protease</keyword>
<name>A0A8J4TWU6_CLAMG</name>
<dbReference type="InterPro" id="IPR041615">
    <property type="entry name" value="Desmoplakin_SH3"/>
</dbReference>
<dbReference type="SUPFAM" id="SSF54001">
    <property type="entry name" value="Cysteine proteinases"/>
    <property type="match status" value="1"/>
</dbReference>
<dbReference type="SUPFAM" id="SSF46966">
    <property type="entry name" value="Spectrin repeat"/>
    <property type="match status" value="2"/>
</dbReference>
<dbReference type="GO" id="GO:0045296">
    <property type="term" value="F:cadherin binding"/>
    <property type="evidence" value="ECO:0007669"/>
    <property type="project" value="TreeGrafter"/>
</dbReference>
<dbReference type="GO" id="GO:0042060">
    <property type="term" value="P:wound healing"/>
    <property type="evidence" value="ECO:0007669"/>
    <property type="project" value="TreeGrafter"/>
</dbReference>
<feature type="non-terminal residue" evidence="6">
    <location>
        <position position="919"/>
    </location>
</feature>
<evidence type="ECO:0000256" key="2">
    <source>
        <dbReference type="ARBA" id="ARBA00022737"/>
    </source>
</evidence>
<dbReference type="Proteomes" id="UP000727407">
    <property type="component" value="Unassembled WGS sequence"/>
</dbReference>
<dbReference type="GO" id="GO:0005882">
    <property type="term" value="C:intermediate filament"/>
    <property type="evidence" value="ECO:0007669"/>
    <property type="project" value="TreeGrafter"/>
</dbReference>
<proteinExistence type="inferred from homology"/>
<dbReference type="EC" id="3.4.19.12" evidence="3"/>
<feature type="compositionally biased region" description="Low complexity" evidence="4">
    <location>
        <begin position="901"/>
        <end position="910"/>
    </location>
</feature>